<protein>
    <recommendedName>
        <fullName evidence="6">Smr domain-containing protein</fullName>
    </recommendedName>
</protein>
<organism evidence="4 5">
    <name type="scientific">Hirsutella minnesotensis 3608</name>
    <dbReference type="NCBI Taxonomy" id="1043627"/>
    <lineage>
        <taxon>Eukaryota</taxon>
        <taxon>Fungi</taxon>
        <taxon>Dikarya</taxon>
        <taxon>Ascomycota</taxon>
        <taxon>Pezizomycotina</taxon>
        <taxon>Sordariomycetes</taxon>
        <taxon>Hypocreomycetidae</taxon>
        <taxon>Hypocreales</taxon>
        <taxon>Ophiocordycipitaceae</taxon>
        <taxon>Hirsutella</taxon>
    </lineage>
</organism>
<dbReference type="GO" id="GO:0043130">
    <property type="term" value="F:ubiquitin binding"/>
    <property type="evidence" value="ECO:0007669"/>
    <property type="project" value="InterPro"/>
</dbReference>
<dbReference type="InterPro" id="IPR002625">
    <property type="entry name" value="Smr_dom"/>
</dbReference>
<dbReference type="InterPro" id="IPR052772">
    <property type="entry name" value="Endo/PolyKinase_Domain-Protein"/>
</dbReference>
<dbReference type="PANTHER" id="PTHR46535:SF1">
    <property type="entry name" value="NEDD4-BINDING PROTEIN 2"/>
    <property type="match status" value="1"/>
</dbReference>
<dbReference type="Proteomes" id="UP000054481">
    <property type="component" value="Unassembled WGS sequence"/>
</dbReference>
<dbReference type="EMBL" id="KQ030524">
    <property type="protein sequence ID" value="KJZ74581.1"/>
    <property type="molecule type" value="Genomic_DNA"/>
</dbReference>
<feature type="compositionally biased region" description="Basic residues" evidence="1">
    <location>
        <begin position="195"/>
        <end position="206"/>
    </location>
</feature>
<feature type="compositionally biased region" description="Polar residues" evidence="1">
    <location>
        <begin position="82"/>
        <end position="95"/>
    </location>
</feature>
<evidence type="ECO:0000256" key="1">
    <source>
        <dbReference type="SAM" id="MobiDB-lite"/>
    </source>
</evidence>
<dbReference type="PANTHER" id="PTHR46535">
    <property type="entry name" value="NEDD4-BINDING PROTEIN 2"/>
    <property type="match status" value="1"/>
</dbReference>
<dbReference type="Pfam" id="PF26286">
    <property type="entry name" value="UBA_10"/>
    <property type="match status" value="1"/>
</dbReference>
<evidence type="ECO:0000259" key="2">
    <source>
        <dbReference type="PROSITE" id="PS50828"/>
    </source>
</evidence>
<gene>
    <name evidence="4" type="ORF">HIM_05931</name>
</gene>
<feature type="domain" description="CUE" evidence="3">
    <location>
        <begin position="128"/>
        <end position="171"/>
    </location>
</feature>
<keyword evidence="5" id="KW-1185">Reference proteome</keyword>
<name>A0A0F7ZJN9_9HYPO</name>
<evidence type="ECO:0000313" key="5">
    <source>
        <dbReference type="Proteomes" id="UP000054481"/>
    </source>
</evidence>
<dbReference type="PROSITE" id="PS50828">
    <property type="entry name" value="SMR"/>
    <property type="match status" value="1"/>
</dbReference>
<feature type="domain" description="Smr" evidence="2">
    <location>
        <begin position="452"/>
        <end position="535"/>
    </location>
</feature>
<accession>A0A0F7ZJN9</accession>
<dbReference type="GO" id="GO:0005634">
    <property type="term" value="C:nucleus"/>
    <property type="evidence" value="ECO:0007669"/>
    <property type="project" value="TreeGrafter"/>
</dbReference>
<dbReference type="AlphaFoldDB" id="A0A0F7ZJN9"/>
<feature type="region of interest" description="Disordered" evidence="1">
    <location>
        <begin position="78"/>
        <end position="111"/>
    </location>
</feature>
<proteinExistence type="predicted"/>
<dbReference type="InterPro" id="IPR058864">
    <property type="entry name" value="UBA_10"/>
</dbReference>
<reference evidence="4 5" key="1">
    <citation type="journal article" date="2014" name="Genome Biol. Evol.">
        <title>Comparative genomics and transcriptomics analyses reveal divergent lifestyle features of nematode endoparasitic fungus Hirsutella minnesotensis.</title>
        <authorList>
            <person name="Lai Y."/>
            <person name="Liu K."/>
            <person name="Zhang X."/>
            <person name="Zhang X."/>
            <person name="Li K."/>
            <person name="Wang N."/>
            <person name="Shu C."/>
            <person name="Wu Y."/>
            <person name="Wang C."/>
            <person name="Bushley K.E."/>
            <person name="Xiang M."/>
            <person name="Liu X."/>
        </authorList>
    </citation>
    <scope>NUCLEOTIDE SEQUENCE [LARGE SCALE GENOMIC DNA]</scope>
    <source>
        <strain evidence="4 5">3608</strain>
    </source>
</reference>
<evidence type="ECO:0000313" key="4">
    <source>
        <dbReference type="EMBL" id="KJZ74581.1"/>
    </source>
</evidence>
<dbReference type="PROSITE" id="PS51140">
    <property type="entry name" value="CUE"/>
    <property type="match status" value="1"/>
</dbReference>
<evidence type="ECO:0008006" key="6">
    <source>
        <dbReference type="Google" id="ProtNLM"/>
    </source>
</evidence>
<feature type="compositionally biased region" description="Low complexity" evidence="1">
    <location>
        <begin position="98"/>
        <end position="111"/>
    </location>
</feature>
<dbReference type="SUPFAM" id="SSF160443">
    <property type="entry name" value="SMR domain-like"/>
    <property type="match status" value="1"/>
</dbReference>
<dbReference type="InterPro" id="IPR003892">
    <property type="entry name" value="CUE"/>
</dbReference>
<evidence type="ECO:0000259" key="3">
    <source>
        <dbReference type="PROSITE" id="PS51140"/>
    </source>
</evidence>
<dbReference type="CDD" id="cd14279">
    <property type="entry name" value="CUE"/>
    <property type="match status" value="1"/>
</dbReference>
<dbReference type="GO" id="GO:0004519">
    <property type="term" value="F:endonuclease activity"/>
    <property type="evidence" value="ECO:0007669"/>
    <property type="project" value="TreeGrafter"/>
</dbReference>
<dbReference type="OrthoDB" id="4080456at2759"/>
<dbReference type="InterPro" id="IPR036063">
    <property type="entry name" value="Smr_dom_sf"/>
</dbReference>
<dbReference type="Gene3D" id="3.30.1370.110">
    <property type="match status" value="1"/>
</dbReference>
<dbReference type="SMART" id="SM00463">
    <property type="entry name" value="SMR"/>
    <property type="match status" value="1"/>
</dbReference>
<sequence>MTPDGAEDPVQRLVDEFHTLLDEALIVAIASDYSLVESAGFDAARSTLQGLAQNVPSEEASGFNASGIPICDGASDAPKGDCTTSASGSHPSSRTHATESSSADTCTSSTAEEQLAGIPRLSSFDGDTHESKVLVLQSMFAELSEYDIKHSLKKANEDFQVALDNLLNVQYLRSTGQDAKGIEAFLQPDNAPQQHGKRWKKKKRNANRSSPPDVGVSPEEALDDVTCQYEIEYIAERFGIRSDEVSGVYSKNQHSAGATVVELLDLYLSHGIETKDETGKEHADGLAKKYRHVPSKYMPTIVHVAGSIPQFAEDLASLLSKHFARQSKGHKLDLSYRLTPLPKDEIEGMEQLAIGGSARRLVSSRSVALPALTTGNADLAQALQQANQLHQAKRDTLSTAAQLQRRGGSSPLYRQAATFYTDRGRDLGRRAQLATSNAADLLVHQQSTPHSIDLHGVFVQDGVRIALQKTQEWWNGLGEFRARKAKEQGFTVITGLGRHSAGGVSHLRQAVAAALLQDGWRLQVDTGKFLITGRR</sequence>
<feature type="region of interest" description="Disordered" evidence="1">
    <location>
        <begin position="188"/>
        <end position="219"/>
    </location>
</feature>